<accession>A0A8H6S537</accession>
<dbReference type="InterPro" id="IPR001810">
    <property type="entry name" value="F-box_dom"/>
</dbReference>
<name>A0A8H6S537_MYCCL</name>
<evidence type="ECO:0000313" key="3">
    <source>
        <dbReference type="EMBL" id="KAF7293285.1"/>
    </source>
</evidence>
<reference evidence="3" key="1">
    <citation type="submission" date="2020-05" db="EMBL/GenBank/DDBJ databases">
        <title>Mycena genomes resolve the evolution of fungal bioluminescence.</title>
        <authorList>
            <person name="Tsai I.J."/>
        </authorList>
    </citation>
    <scope>NUCLEOTIDE SEQUENCE</scope>
    <source>
        <strain evidence="3">110903Hualien_Pintung</strain>
    </source>
</reference>
<dbReference type="EMBL" id="JACAZE010000021">
    <property type="protein sequence ID" value="KAF7293285.1"/>
    <property type="molecule type" value="Genomic_DNA"/>
</dbReference>
<dbReference type="AlphaFoldDB" id="A0A8H6S537"/>
<organism evidence="3 4">
    <name type="scientific">Mycena chlorophos</name>
    <name type="common">Agaric fungus</name>
    <name type="synonym">Agaricus chlorophos</name>
    <dbReference type="NCBI Taxonomy" id="658473"/>
    <lineage>
        <taxon>Eukaryota</taxon>
        <taxon>Fungi</taxon>
        <taxon>Dikarya</taxon>
        <taxon>Basidiomycota</taxon>
        <taxon>Agaricomycotina</taxon>
        <taxon>Agaricomycetes</taxon>
        <taxon>Agaricomycetidae</taxon>
        <taxon>Agaricales</taxon>
        <taxon>Marasmiineae</taxon>
        <taxon>Mycenaceae</taxon>
        <taxon>Mycena</taxon>
    </lineage>
</organism>
<dbReference type="OrthoDB" id="3217549at2759"/>
<sequence>MVDTQASTAASRAADRATLDLLDADISRLETQLQILRDKRAAVHARLSTFIYPIQTLPTEIINEIFEAFVPAYPQCPPLLGHESPTNLTVVCRRWREIAVANPRLWRSICLDIVRPKISELDKLLESILGEGKSWLERSQPLSLSVVLRCGNESAPEVTLGQMNALDLLLQHCARWQFASLELPRADPNHPTRNGDPLWAPEIQAPVLVSLRIISRAADMEDHLLESRLKAPLLRTFHGRTRDDDVYLALLEQQWGTITSLRLDDVPASFALQALRKAPALTHCQLNFHGQGAGADHERAQLDCLQTLTLDSRNAASALLILDLLIAPSLKKLAIQEHFFADAQDLRRILTSWTALTSLECLWILTSAQRLESESGVVEEYRKLFPEILVIEGGDEEKHKSLWEPDVGDEHWDAGWIRDPWM</sequence>
<protein>
    <submittedName>
        <fullName evidence="3">F-box domain-containing protein</fullName>
    </submittedName>
</protein>
<dbReference type="InterPro" id="IPR036047">
    <property type="entry name" value="F-box-like_dom_sf"/>
</dbReference>
<dbReference type="Gene3D" id="1.20.1280.50">
    <property type="match status" value="1"/>
</dbReference>
<proteinExistence type="predicted"/>
<comment type="caution">
    <text evidence="3">The sequence shown here is derived from an EMBL/GenBank/DDBJ whole genome shotgun (WGS) entry which is preliminary data.</text>
</comment>
<dbReference type="SUPFAM" id="SSF81383">
    <property type="entry name" value="F-box domain"/>
    <property type="match status" value="1"/>
</dbReference>
<keyword evidence="4" id="KW-1185">Reference proteome</keyword>
<dbReference type="Pfam" id="PF12937">
    <property type="entry name" value="F-box-like"/>
    <property type="match status" value="1"/>
</dbReference>
<evidence type="ECO:0000259" key="2">
    <source>
        <dbReference type="Pfam" id="PF12937"/>
    </source>
</evidence>
<feature type="domain" description="F-box" evidence="2">
    <location>
        <begin position="54"/>
        <end position="111"/>
    </location>
</feature>
<keyword evidence="1" id="KW-0175">Coiled coil</keyword>
<evidence type="ECO:0000313" key="4">
    <source>
        <dbReference type="Proteomes" id="UP000613580"/>
    </source>
</evidence>
<evidence type="ECO:0000256" key="1">
    <source>
        <dbReference type="SAM" id="Coils"/>
    </source>
</evidence>
<dbReference type="Proteomes" id="UP000613580">
    <property type="component" value="Unassembled WGS sequence"/>
</dbReference>
<gene>
    <name evidence="3" type="ORF">HMN09_01207400</name>
</gene>
<feature type="coiled-coil region" evidence="1">
    <location>
        <begin position="19"/>
        <end position="46"/>
    </location>
</feature>